<keyword evidence="2" id="KW-1185">Reference proteome</keyword>
<evidence type="ECO:0000313" key="1">
    <source>
        <dbReference type="EMBL" id="KFL32725.1"/>
    </source>
</evidence>
<comment type="caution">
    <text evidence="1">The sequence shown here is derived from an EMBL/GenBank/DDBJ whole genome shotgun (WGS) entry which is preliminary data.</text>
</comment>
<gene>
    <name evidence="1" type="ORF">JP75_00795</name>
</gene>
<sequence>MQLLETGTIYANPDPLLVSRQAAFPGLARLANGDIVALFSIGQAFDAADMRAYASRSTDKGWTWSTPARLHTNTFTPEESETFKPVALADGSLLATGYVFLRPTPLAPIVDPKTNELLPLHNKLSRSRDGGHTWTVPERFIVENAGLELSGPIIQHGSGELLGSGAPFHLGPDDHEGWLISSVDNGKTWQKKSIFFRAEPSTIAPWESRLIDFGNERIGVLFWAFDIAAGRNLTNRLALSEDGGKTFRTLDTGISAQASNGLALGDSEMLSIHAHRESPVGLNIYRSRLHHDRLEVLDTLALFADERLRQRTGETDPFASLRFGQPSLLALGKSEYLACCWQVEDSQHVIKTFRIRL</sequence>
<dbReference type="OrthoDB" id="9764804at2"/>
<dbReference type="Proteomes" id="UP000028981">
    <property type="component" value="Unassembled WGS sequence"/>
</dbReference>
<dbReference type="STRING" id="46914.JP75_00795"/>
<evidence type="ECO:0000313" key="2">
    <source>
        <dbReference type="Proteomes" id="UP000028981"/>
    </source>
</evidence>
<reference evidence="1 2" key="1">
    <citation type="submission" date="2014-08" db="EMBL/GenBank/DDBJ databases">
        <authorList>
            <person name="Hassan Y.I."/>
            <person name="Lepp D."/>
            <person name="Zhou T."/>
        </authorList>
    </citation>
    <scope>NUCLEOTIDE SEQUENCE [LARGE SCALE GENOMIC DNA]</scope>
    <source>
        <strain evidence="1 2">IFO13584</strain>
    </source>
</reference>
<dbReference type="RefSeq" id="WP_035077772.1">
    <property type="nucleotide sequence ID" value="NZ_JQGC01000001.1"/>
</dbReference>
<protein>
    <recommendedName>
        <fullName evidence="3">Sialidase domain-containing protein</fullName>
    </recommendedName>
</protein>
<dbReference type="SUPFAM" id="SSF50939">
    <property type="entry name" value="Sialidases"/>
    <property type="match status" value="1"/>
</dbReference>
<evidence type="ECO:0008006" key="3">
    <source>
        <dbReference type="Google" id="ProtNLM"/>
    </source>
</evidence>
<accession>A0A087M772</accession>
<proteinExistence type="predicted"/>
<dbReference type="CDD" id="cd15482">
    <property type="entry name" value="Sialidase_non-viral"/>
    <property type="match status" value="1"/>
</dbReference>
<name>A0A087M772_9HYPH</name>
<dbReference type="InterPro" id="IPR036278">
    <property type="entry name" value="Sialidase_sf"/>
</dbReference>
<dbReference type="AlphaFoldDB" id="A0A087M772"/>
<dbReference type="Gene3D" id="2.120.10.10">
    <property type="match status" value="1"/>
</dbReference>
<dbReference type="EMBL" id="JQGC01000001">
    <property type="protein sequence ID" value="KFL32725.1"/>
    <property type="molecule type" value="Genomic_DNA"/>
</dbReference>
<organism evidence="1 2">
    <name type="scientific">Devosia riboflavina</name>
    <dbReference type="NCBI Taxonomy" id="46914"/>
    <lineage>
        <taxon>Bacteria</taxon>
        <taxon>Pseudomonadati</taxon>
        <taxon>Pseudomonadota</taxon>
        <taxon>Alphaproteobacteria</taxon>
        <taxon>Hyphomicrobiales</taxon>
        <taxon>Devosiaceae</taxon>
        <taxon>Devosia</taxon>
    </lineage>
</organism>